<dbReference type="EMBL" id="JACSDZ010000010">
    <property type="protein sequence ID" value="KAF7393429.1"/>
    <property type="molecule type" value="Genomic_DNA"/>
</dbReference>
<evidence type="ECO:0000313" key="2">
    <source>
        <dbReference type="EMBL" id="KAF7393429.1"/>
    </source>
</evidence>
<comment type="caution">
    <text evidence="2">The sequence shown here is derived from an EMBL/GenBank/DDBJ whole genome shotgun (WGS) entry which is preliminary data.</text>
</comment>
<organism evidence="2 3">
    <name type="scientific">Vespula germanica</name>
    <name type="common">German yellow jacket</name>
    <name type="synonym">Paravespula germanica</name>
    <dbReference type="NCBI Taxonomy" id="30212"/>
    <lineage>
        <taxon>Eukaryota</taxon>
        <taxon>Metazoa</taxon>
        <taxon>Ecdysozoa</taxon>
        <taxon>Arthropoda</taxon>
        <taxon>Hexapoda</taxon>
        <taxon>Insecta</taxon>
        <taxon>Pterygota</taxon>
        <taxon>Neoptera</taxon>
        <taxon>Endopterygota</taxon>
        <taxon>Hymenoptera</taxon>
        <taxon>Apocrita</taxon>
        <taxon>Aculeata</taxon>
        <taxon>Vespoidea</taxon>
        <taxon>Vespidae</taxon>
        <taxon>Vespinae</taxon>
        <taxon>Vespula</taxon>
    </lineage>
</organism>
<reference evidence="2" key="1">
    <citation type="journal article" date="2020" name="G3 (Bethesda)">
        <title>High-Quality Assemblies for Three Invasive Social Wasps from the &lt;i&gt;Vespula&lt;/i&gt; Genus.</title>
        <authorList>
            <person name="Harrop T.W.R."/>
            <person name="Guhlin J."/>
            <person name="McLaughlin G.M."/>
            <person name="Permina E."/>
            <person name="Stockwell P."/>
            <person name="Gilligan J."/>
            <person name="Le Lec M.F."/>
            <person name="Gruber M.A.M."/>
            <person name="Quinn O."/>
            <person name="Lovegrove M."/>
            <person name="Duncan E.J."/>
            <person name="Remnant E.J."/>
            <person name="Van Eeckhoven J."/>
            <person name="Graham B."/>
            <person name="Knapp R.A."/>
            <person name="Langford K.W."/>
            <person name="Kronenberg Z."/>
            <person name="Press M.O."/>
            <person name="Eacker S.M."/>
            <person name="Wilson-Rankin E.E."/>
            <person name="Purcell J."/>
            <person name="Lester P.J."/>
            <person name="Dearden P.K."/>
        </authorList>
    </citation>
    <scope>NUCLEOTIDE SEQUENCE</scope>
    <source>
        <strain evidence="2">Linc-1</strain>
    </source>
</reference>
<dbReference type="AlphaFoldDB" id="A0A834JRS4"/>
<proteinExistence type="predicted"/>
<evidence type="ECO:0000313" key="3">
    <source>
        <dbReference type="Proteomes" id="UP000617340"/>
    </source>
</evidence>
<dbReference type="Proteomes" id="UP000617340">
    <property type="component" value="Unassembled WGS sequence"/>
</dbReference>
<feature type="region of interest" description="Disordered" evidence="1">
    <location>
        <begin position="68"/>
        <end position="87"/>
    </location>
</feature>
<accession>A0A834JRS4</accession>
<gene>
    <name evidence="2" type="ORF">HZH68_010248</name>
</gene>
<sequence length="264" mass="30517">MEVGNAIDTSRLKTEDASTKTKNKSLTSMQERAEGDKALLIKTDQMILHIEETDTKFTLMTEFEREKLNKNENASDTSKLETKNAKTKTKDRRFTSIQEMAEGDIALLIKSDQMILRKLWTAQLYIEETDTKFTLMIEFERENLNEKGNASDTSRLETKNARTKTKDRRFTSMQEMAEGDIALLIKSDQMILRKLWIAQLYIAETDTKFTSMTEFERENLHENGNAFDTSRLKTKNARTKTKDRRFTLMQEGAVGDKALLIKLD</sequence>
<keyword evidence="3" id="KW-1185">Reference proteome</keyword>
<name>A0A834JRS4_VESGE</name>
<feature type="compositionally biased region" description="Basic and acidic residues" evidence="1">
    <location>
        <begin position="10"/>
        <end position="19"/>
    </location>
</feature>
<evidence type="ECO:0000256" key="1">
    <source>
        <dbReference type="SAM" id="MobiDB-lite"/>
    </source>
</evidence>
<protein>
    <submittedName>
        <fullName evidence="2">Uncharacterized protein</fullName>
    </submittedName>
</protein>
<feature type="region of interest" description="Disordered" evidence="1">
    <location>
        <begin position="1"/>
        <end position="30"/>
    </location>
</feature>